<protein>
    <recommendedName>
        <fullName evidence="4">Lipoprotein</fullName>
    </recommendedName>
</protein>
<dbReference type="EMBL" id="SMTF01000001">
    <property type="protein sequence ID" value="TDK28558.1"/>
    <property type="molecule type" value="Genomic_DNA"/>
</dbReference>
<gene>
    <name evidence="2" type="ORF">E2F46_01360</name>
</gene>
<evidence type="ECO:0000313" key="2">
    <source>
        <dbReference type="EMBL" id="TDK28558.1"/>
    </source>
</evidence>
<organism evidence="2 3">
    <name type="scientific">Luteimonas aestuarii</name>
    <dbReference type="NCBI Taxonomy" id="453837"/>
    <lineage>
        <taxon>Bacteria</taxon>
        <taxon>Pseudomonadati</taxon>
        <taxon>Pseudomonadota</taxon>
        <taxon>Gammaproteobacteria</taxon>
        <taxon>Lysobacterales</taxon>
        <taxon>Lysobacteraceae</taxon>
        <taxon>Luteimonas</taxon>
    </lineage>
</organism>
<accession>A0A4R5U4B8</accession>
<sequence>MKNAGIALAVFTLSLAACGSKADMPTAEQVAKAYETHLNANLVAQLGQRMEVRGWDDLKVDCTSSGPERVTCVTSGTLDLVGFHGGVQLKPEPVPVPAEFDITFAKQNNTWVPISAQKKR</sequence>
<evidence type="ECO:0000256" key="1">
    <source>
        <dbReference type="SAM" id="SignalP"/>
    </source>
</evidence>
<feature type="chain" id="PRO_5020221215" description="Lipoprotein" evidence="1">
    <location>
        <begin position="23"/>
        <end position="120"/>
    </location>
</feature>
<dbReference type="OrthoDB" id="6040719at2"/>
<dbReference type="PROSITE" id="PS51257">
    <property type="entry name" value="PROKAR_LIPOPROTEIN"/>
    <property type="match status" value="1"/>
</dbReference>
<dbReference type="RefSeq" id="WP_133320379.1">
    <property type="nucleotide sequence ID" value="NZ_SMTF01000001.1"/>
</dbReference>
<evidence type="ECO:0000313" key="3">
    <source>
        <dbReference type="Proteomes" id="UP000294796"/>
    </source>
</evidence>
<dbReference type="AlphaFoldDB" id="A0A4R5U4B8"/>
<dbReference type="Proteomes" id="UP000294796">
    <property type="component" value="Unassembled WGS sequence"/>
</dbReference>
<feature type="signal peptide" evidence="1">
    <location>
        <begin position="1"/>
        <end position="22"/>
    </location>
</feature>
<keyword evidence="3" id="KW-1185">Reference proteome</keyword>
<keyword evidence="1" id="KW-0732">Signal</keyword>
<name>A0A4R5U4B8_9GAMM</name>
<comment type="caution">
    <text evidence="2">The sequence shown here is derived from an EMBL/GenBank/DDBJ whole genome shotgun (WGS) entry which is preliminary data.</text>
</comment>
<evidence type="ECO:0008006" key="4">
    <source>
        <dbReference type="Google" id="ProtNLM"/>
    </source>
</evidence>
<proteinExistence type="predicted"/>
<reference evidence="2 3" key="1">
    <citation type="submission" date="2019-03" db="EMBL/GenBank/DDBJ databases">
        <title>Luteimonas zhaokaii sp.nov., isolated from the rectal contents of Plateau pika in Yushu, Qinghai Province, China.</title>
        <authorList>
            <person name="Zhang G."/>
        </authorList>
    </citation>
    <scope>NUCLEOTIDE SEQUENCE [LARGE SCALE GENOMIC DNA]</scope>
    <source>
        <strain evidence="2 3">B9</strain>
    </source>
</reference>